<comment type="caution">
    <text evidence="1">The sequence shown here is derived from an EMBL/GenBank/DDBJ whole genome shotgun (WGS) entry which is preliminary data.</text>
</comment>
<organism evidence="1 2">
    <name type="scientific">Moniliophthora roreri</name>
    <name type="common">Frosty pod rot fungus</name>
    <name type="synonym">Monilia roreri</name>
    <dbReference type="NCBI Taxonomy" id="221103"/>
    <lineage>
        <taxon>Eukaryota</taxon>
        <taxon>Fungi</taxon>
        <taxon>Dikarya</taxon>
        <taxon>Basidiomycota</taxon>
        <taxon>Agaricomycotina</taxon>
        <taxon>Agaricomycetes</taxon>
        <taxon>Agaricomycetidae</taxon>
        <taxon>Agaricales</taxon>
        <taxon>Marasmiineae</taxon>
        <taxon>Marasmiaceae</taxon>
        <taxon>Moniliophthora</taxon>
    </lineage>
</organism>
<protein>
    <submittedName>
        <fullName evidence="1">Uncharacterized protein</fullName>
    </submittedName>
</protein>
<proteinExistence type="predicted"/>
<dbReference type="Proteomes" id="UP000054988">
    <property type="component" value="Unassembled WGS sequence"/>
</dbReference>
<dbReference type="AlphaFoldDB" id="A0A0W0F8A9"/>
<sequence>MISYWKGACIMEKQKTKLDGSILHVHRADDRRQRRKEPCRAAWKYNIFKQSRKESRLIEKIANG</sequence>
<accession>A0A0W0F8A9</accession>
<evidence type="ECO:0000313" key="2">
    <source>
        <dbReference type="Proteomes" id="UP000054988"/>
    </source>
</evidence>
<evidence type="ECO:0000313" key="1">
    <source>
        <dbReference type="EMBL" id="KTB32536.1"/>
    </source>
</evidence>
<gene>
    <name evidence="1" type="ORF">WG66_14888</name>
</gene>
<name>A0A0W0F8A9_MONRR</name>
<reference evidence="1 2" key="1">
    <citation type="submission" date="2015-12" db="EMBL/GenBank/DDBJ databases">
        <title>Draft genome sequence of Moniliophthora roreri, the causal agent of frosty pod rot of cacao.</title>
        <authorList>
            <person name="Aime M.C."/>
            <person name="Diaz-Valderrama J.R."/>
            <person name="Kijpornyongpan T."/>
            <person name="Phillips-Mora W."/>
        </authorList>
    </citation>
    <scope>NUCLEOTIDE SEQUENCE [LARGE SCALE GENOMIC DNA]</scope>
    <source>
        <strain evidence="1 2">MCA 2952</strain>
    </source>
</reference>
<dbReference type="EMBL" id="LATX01002215">
    <property type="protein sequence ID" value="KTB32536.1"/>
    <property type="molecule type" value="Genomic_DNA"/>
</dbReference>